<evidence type="ECO:0000256" key="4">
    <source>
        <dbReference type="ARBA" id="ARBA00023163"/>
    </source>
</evidence>
<dbReference type="PROSITE" id="PS50931">
    <property type="entry name" value="HTH_LYSR"/>
    <property type="match status" value="1"/>
</dbReference>
<evidence type="ECO:0000256" key="3">
    <source>
        <dbReference type="ARBA" id="ARBA00023125"/>
    </source>
</evidence>
<dbReference type="GO" id="GO:0003700">
    <property type="term" value="F:DNA-binding transcription factor activity"/>
    <property type="evidence" value="ECO:0007669"/>
    <property type="project" value="InterPro"/>
</dbReference>
<evidence type="ECO:0000313" key="7">
    <source>
        <dbReference type="Proteomes" id="UP000635606"/>
    </source>
</evidence>
<dbReference type="PANTHER" id="PTHR30126:SF40">
    <property type="entry name" value="HTH-TYPE TRANSCRIPTIONAL REGULATOR GLTR"/>
    <property type="match status" value="1"/>
</dbReference>
<sequence>MDERELRAFLSIATIGRMDMAAKALGYSQPAVSYQIKCLEQNLGYKLFTRDSTGARLTREGQMILPSVRAALMLFDGIREASPRRSAVAFPA</sequence>
<keyword evidence="4" id="KW-0804">Transcription</keyword>
<feature type="domain" description="HTH lysR-type" evidence="5">
    <location>
        <begin position="1"/>
        <end position="58"/>
    </location>
</feature>
<proteinExistence type="inferred from homology"/>
<dbReference type="RefSeq" id="WP_203933650.1">
    <property type="nucleotide sequence ID" value="NZ_BOPH01000125.1"/>
</dbReference>
<name>A0A8J4A6P8_9ACTN</name>
<evidence type="ECO:0000256" key="1">
    <source>
        <dbReference type="ARBA" id="ARBA00009437"/>
    </source>
</evidence>
<keyword evidence="3" id="KW-0238">DNA-binding</keyword>
<dbReference type="Proteomes" id="UP000635606">
    <property type="component" value="Unassembled WGS sequence"/>
</dbReference>
<keyword evidence="2" id="KW-0805">Transcription regulation</keyword>
<dbReference type="PANTHER" id="PTHR30126">
    <property type="entry name" value="HTH-TYPE TRANSCRIPTIONAL REGULATOR"/>
    <property type="match status" value="1"/>
</dbReference>
<dbReference type="Pfam" id="PF00126">
    <property type="entry name" value="HTH_1"/>
    <property type="match status" value="1"/>
</dbReference>
<dbReference type="InterPro" id="IPR036390">
    <property type="entry name" value="WH_DNA-bd_sf"/>
</dbReference>
<evidence type="ECO:0000313" key="6">
    <source>
        <dbReference type="EMBL" id="GIJ73836.1"/>
    </source>
</evidence>
<dbReference type="InterPro" id="IPR000847">
    <property type="entry name" value="LysR_HTH_N"/>
</dbReference>
<comment type="similarity">
    <text evidence="1">Belongs to the LysR transcriptional regulatory family.</text>
</comment>
<dbReference type="AlphaFoldDB" id="A0A8J4A6P8"/>
<dbReference type="SUPFAM" id="SSF46785">
    <property type="entry name" value="Winged helix' DNA-binding domain"/>
    <property type="match status" value="1"/>
</dbReference>
<gene>
    <name evidence="6" type="ORF">Voc01_087530</name>
</gene>
<dbReference type="EMBL" id="BOPH01000125">
    <property type="protein sequence ID" value="GIJ73836.1"/>
    <property type="molecule type" value="Genomic_DNA"/>
</dbReference>
<organism evidence="6 7">
    <name type="scientific">Virgisporangium ochraceum</name>
    <dbReference type="NCBI Taxonomy" id="65505"/>
    <lineage>
        <taxon>Bacteria</taxon>
        <taxon>Bacillati</taxon>
        <taxon>Actinomycetota</taxon>
        <taxon>Actinomycetes</taxon>
        <taxon>Micromonosporales</taxon>
        <taxon>Micromonosporaceae</taxon>
        <taxon>Virgisporangium</taxon>
    </lineage>
</organism>
<protein>
    <recommendedName>
        <fullName evidence="5">HTH lysR-type domain-containing protein</fullName>
    </recommendedName>
</protein>
<evidence type="ECO:0000259" key="5">
    <source>
        <dbReference type="PROSITE" id="PS50931"/>
    </source>
</evidence>
<keyword evidence="7" id="KW-1185">Reference proteome</keyword>
<accession>A0A8J4A6P8</accession>
<dbReference type="Gene3D" id="1.10.10.10">
    <property type="entry name" value="Winged helix-like DNA-binding domain superfamily/Winged helix DNA-binding domain"/>
    <property type="match status" value="1"/>
</dbReference>
<dbReference type="GO" id="GO:0000976">
    <property type="term" value="F:transcription cis-regulatory region binding"/>
    <property type="evidence" value="ECO:0007669"/>
    <property type="project" value="TreeGrafter"/>
</dbReference>
<evidence type="ECO:0000256" key="2">
    <source>
        <dbReference type="ARBA" id="ARBA00023015"/>
    </source>
</evidence>
<dbReference type="FunFam" id="1.10.10.10:FF:000001">
    <property type="entry name" value="LysR family transcriptional regulator"/>
    <property type="match status" value="1"/>
</dbReference>
<reference evidence="6" key="1">
    <citation type="submission" date="2021-01" db="EMBL/GenBank/DDBJ databases">
        <title>Whole genome shotgun sequence of Virgisporangium ochraceum NBRC 16418.</title>
        <authorList>
            <person name="Komaki H."/>
            <person name="Tamura T."/>
        </authorList>
    </citation>
    <scope>NUCLEOTIDE SEQUENCE</scope>
    <source>
        <strain evidence="6">NBRC 16418</strain>
    </source>
</reference>
<comment type="caution">
    <text evidence="6">The sequence shown here is derived from an EMBL/GenBank/DDBJ whole genome shotgun (WGS) entry which is preliminary data.</text>
</comment>
<dbReference type="PRINTS" id="PR00039">
    <property type="entry name" value="HTHLYSR"/>
</dbReference>
<dbReference type="InterPro" id="IPR036388">
    <property type="entry name" value="WH-like_DNA-bd_sf"/>
</dbReference>